<dbReference type="PROSITE" id="PS50102">
    <property type="entry name" value="RRM"/>
    <property type="match status" value="1"/>
</dbReference>
<dbReference type="OrthoDB" id="296632at2759"/>
<keyword evidence="4" id="KW-1185">Reference proteome</keyword>
<evidence type="ECO:0000259" key="2">
    <source>
        <dbReference type="PROSITE" id="PS50102"/>
    </source>
</evidence>
<dbReference type="InterPro" id="IPR012677">
    <property type="entry name" value="Nucleotide-bd_a/b_plait_sf"/>
</dbReference>
<dbReference type="AlphaFoldDB" id="A0A0N5D512"/>
<gene>
    <name evidence="3" type="ORF">TCLT_LOCUS8067</name>
</gene>
<name>A0A0N5D512_THECL</name>
<dbReference type="STRING" id="103827.A0A0N5D512"/>
<dbReference type="SMART" id="SM00360">
    <property type="entry name" value="RRM"/>
    <property type="match status" value="1"/>
</dbReference>
<dbReference type="Proteomes" id="UP000276776">
    <property type="component" value="Unassembled WGS sequence"/>
</dbReference>
<sequence>MERLIISIPLKRGTDDSFTPLTRNSSSGVLPSNLLRASASNEIKKAKYDCSVSLMTLATNGMVLPTTQQQFISTINFDNSAQFLGQPLTSTNVGSIMPVTTQAYAIEGSGTSQISRVVHLRNIPSDMTDLELLQFCMPFGKLVNYLLLNVKNQAFVEYEDEQSAQNLIAVSTACPAVIREKYHIFTNYFF</sequence>
<organism evidence="5">
    <name type="scientific">Thelazia callipaeda</name>
    <name type="common">Oriental eyeworm</name>
    <name type="synonym">Parasitic nematode</name>
    <dbReference type="NCBI Taxonomy" id="103827"/>
    <lineage>
        <taxon>Eukaryota</taxon>
        <taxon>Metazoa</taxon>
        <taxon>Ecdysozoa</taxon>
        <taxon>Nematoda</taxon>
        <taxon>Chromadorea</taxon>
        <taxon>Rhabditida</taxon>
        <taxon>Spirurina</taxon>
        <taxon>Spiruromorpha</taxon>
        <taxon>Thelazioidea</taxon>
        <taxon>Thelaziidae</taxon>
        <taxon>Thelazia</taxon>
    </lineage>
</organism>
<evidence type="ECO:0000313" key="3">
    <source>
        <dbReference type="EMBL" id="VDN05588.1"/>
    </source>
</evidence>
<evidence type="ECO:0000313" key="5">
    <source>
        <dbReference type="WBParaSite" id="TCLT_0000807801-mRNA-1"/>
    </source>
</evidence>
<evidence type="ECO:0000313" key="4">
    <source>
        <dbReference type="Proteomes" id="UP000276776"/>
    </source>
</evidence>
<dbReference type="CDD" id="cd12421">
    <property type="entry name" value="RRM1_PTBP1_hnRNPL_like"/>
    <property type="match status" value="1"/>
</dbReference>
<dbReference type="Gene3D" id="3.30.70.330">
    <property type="match status" value="1"/>
</dbReference>
<dbReference type="SUPFAM" id="SSF54928">
    <property type="entry name" value="RNA-binding domain, RBD"/>
    <property type="match status" value="1"/>
</dbReference>
<dbReference type="WBParaSite" id="TCLT_0000807801-mRNA-1">
    <property type="protein sequence ID" value="TCLT_0000807801-mRNA-1"/>
    <property type="gene ID" value="TCLT_0000807801"/>
</dbReference>
<protein>
    <submittedName>
        <fullName evidence="5">RRM domain-containing protein</fullName>
    </submittedName>
</protein>
<proteinExistence type="predicted"/>
<dbReference type="InterPro" id="IPR000504">
    <property type="entry name" value="RRM_dom"/>
</dbReference>
<dbReference type="GO" id="GO:0003723">
    <property type="term" value="F:RNA binding"/>
    <property type="evidence" value="ECO:0007669"/>
    <property type="project" value="UniProtKB-UniRule"/>
</dbReference>
<evidence type="ECO:0000256" key="1">
    <source>
        <dbReference type="PROSITE-ProRule" id="PRU00176"/>
    </source>
</evidence>
<dbReference type="EMBL" id="UYYF01004579">
    <property type="protein sequence ID" value="VDN05588.1"/>
    <property type="molecule type" value="Genomic_DNA"/>
</dbReference>
<dbReference type="InterPro" id="IPR035979">
    <property type="entry name" value="RBD_domain_sf"/>
</dbReference>
<dbReference type="Pfam" id="PF00076">
    <property type="entry name" value="RRM_1"/>
    <property type="match status" value="1"/>
</dbReference>
<reference evidence="5" key="1">
    <citation type="submission" date="2017-02" db="UniProtKB">
        <authorList>
            <consortium name="WormBaseParasite"/>
        </authorList>
    </citation>
    <scope>IDENTIFICATION</scope>
</reference>
<dbReference type="PANTHER" id="PTHR15592">
    <property type="entry name" value="MATRIN 3/NUCLEAR PROTEIN 220-RELATED"/>
    <property type="match status" value="1"/>
</dbReference>
<reference evidence="3 4" key="2">
    <citation type="submission" date="2018-11" db="EMBL/GenBank/DDBJ databases">
        <authorList>
            <consortium name="Pathogen Informatics"/>
        </authorList>
    </citation>
    <scope>NUCLEOTIDE SEQUENCE [LARGE SCALE GENOMIC DNA]</scope>
</reference>
<feature type="domain" description="RRM" evidence="2">
    <location>
        <begin position="116"/>
        <end position="175"/>
    </location>
</feature>
<accession>A0A0N5D512</accession>
<dbReference type="OMA" id="FYTPTMH"/>
<keyword evidence="1" id="KW-0694">RNA-binding</keyword>